<evidence type="ECO:0000313" key="1">
    <source>
        <dbReference type="EMBL" id="CAL8083529.1"/>
    </source>
</evidence>
<dbReference type="Proteomes" id="UP001642540">
    <property type="component" value="Unassembled WGS sequence"/>
</dbReference>
<keyword evidence="2" id="KW-1185">Reference proteome</keyword>
<gene>
    <name evidence="1" type="ORF">ODALV1_LOCUS5513</name>
</gene>
<dbReference type="EMBL" id="CAXLJM020000016">
    <property type="protein sequence ID" value="CAL8083529.1"/>
    <property type="molecule type" value="Genomic_DNA"/>
</dbReference>
<organism evidence="1 2">
    <name type="scientific">Orchesella dallaii</name>
    <dbReference type="NCBI Taxonomy" id="48710"/>
    <lineage>
        <taxon>Eukaryota</taxon>
        <taxon>Metazoa</taxon>
        <taxon>Ecdysozoa</taxon>
        <taxon>Arthropoda</taxon>
        <taxon>Hexapoda</taxon>
        <taxon>Collembola</taxon>
        <taxon>Entomobryomorpha</taxon>
        <taxon>Entomobryoidea</taxon>
        <taxon>Orchesellidae</taxon>
        <taxon>Orchesellinae</taxon>
        <taxon>Orchesella</taxon>
    </lineage>
</organism>
<reference evidence="1 2" key="1">
    <citation type="submission" date="2024-08" db="EMBL/GenBank/DDBJ databases">
        <authorList>
            <person name="Cucini C."/>
            <person name="Frati F."/>
        </authorList>
    </citation>
    <scope>NUCLEOTIDE SEQUENCE [LARGE SCALE GENOMIC DNA]</scope>
</reference>
<protein>
    <submittedName>
        <fullName evidence="1">Uncharacterized protein</fullName>
    </submittedName>
</protein>
<sequence length="193" mass="21557">MATGRCEVLSNTTLNPCVMFTWAKELLSPSVQTGKPVNGSDLRRKIKLEDGEMTEEGFVCVGKSLFYKSPEMPAVTHSQVTHSRQLPSQVLATFHDGPSTLYPSLPHHQAHNATGTYNPTATLTVPDHYEFLLRIPFTMRSGLSLGFKGGCKQPSPNQLYSAQFRTNIKEKYDYNFNLERGVINEMTQQTSGR</sequence>
<comment type="caution">
    <text evidence="1">The sequence shown here is derived from an EMBL/GenBank/DDBJ whole genome shotgun (WGS) entry which is preliminary data.</text>
</comment>
<name>A0ABP1Q1K4_9HEXA</name>
<proteinExistence type="predicted"/>
<evidence type="ECO:0000313" key="2">
    <source>
        <dbReference type="Proteomes" id="UP001642540"/>
    </source>
</evidence>
<accession>A0ABP1Q1K4</accession>